<dbReference type="GO" id="GO:0005886">
    <property type="term" value="C:plasma membrane"/>
    <property type="evidence" value="ECO:0007669"/>
    <property type="project" value="TreeGrafter"/>
</dbReference>
<evidence type="ECO:0000313" key="5">
    <source>
        <dbReference type="Ensembl" id="ENSGMOP00000044267.1"/>
    </source>
</evidence>
<dbReference type="Proteomes" id="UP000694546">
    <property type="component" value="Chromosome 17"/>
</dbReference>
<gene>
    <name evidence="5" type="primary">IL10RB</name>
</gene>
<keyword evidence="2" id="KW-0732">Signal</keyword>
<proteinExistence type="predicted"/>
<evidence type="ECO:0000259" key="3">
    <source>
        <dbReference type="Pfam" id="PF01108"/>
    </source>
</evidence>
<dbReference type="InterPro" id="IPR015373">
    <property type="entry name" value="Interferon/interleukin_rcp_dom"/>
</dbReference>
<protein>
    <submittedName>
        <fullName evidence="5">Interleukin 10 receptor subunit beta</fullName>
    </submittedName>
</protein>
<dbReference type="PANTHER" id="PTHR20859:SF46">
    <property type="entry name" value="INTERFERON GAMMA RECEPTOR 2"/>
    <property type="match status" value="1"/>
</dbReference>
<dbReference type="InterPro" id="IPR013783">
    <property type="entry name" value="Ig-like_fold"/>
</dbReference>
<dbReference type="Ensembl" id="ENSGMOT00000031978.1">
    <property type="protein sequence ID" value="ENSGMOP00000044267.1"/>
    <property type="gene ID" value="ENSGMOG00000009777.2"/>
</dbReference>
<feature type="chain" id="PRO_5047474851" evidence="2">
    <location>
        <begin position="20"/>
        <end position="326"/>
    </location>
</feature>
<feature type="domain" description="Fibronectin type-III" evidence="3">
    <location>
        <begin position="2"/>
        <end position="103"/>
    </location>
</feature>
<reference evidence="5" key="2">
    <citation type="submission" date="2025-09" db="UniProtKB">
        <authorList>
            <consortium name="Ensembl"/>
        </authorList>
    </citation>
    <scope>IDENTIFICATION</scope>
</reference>
<sequence length="326" mass="36835">MRTFLTVITLCCATKVVLCALDEPRNARLTSWNMDLVLRWDSPGDPAVHYTAEFNSTVFKFRPGCVNTSALYCDFTDEASSLTVYGTYIGRVRAQRGQESSVWVESGPLTLDKNTTIGPPNVTLVSHGVHMTINIRDPVFRISKMREVYNQASYNITYWKEGKEGKAQSLIVQQNPVVLSDLEPLSRYCVKVHISLQHNHRAGDESRVTCEKTADRERTPWLEAVLSFVVMVMVVTVVVVAVLYRKRLSSFLCPSVSLPQHFKENVFETSSSPISVAMENYRPPVETYDQVNVMTTEHNTDEVRPLAAEEDQCSARFPTAEYPRPE</sequence>
<dbReference type="Pfam" id="PF09294">
    <property type="entry name" value="Interfer-bind"/>
    <property type="match status" value="1"/>
</dbReference>
<keyword evidence="6" id="KW-1185">Reference proteome</keyword>
<dbReference type="Pfam" id="PF01108">
    <property type="entry name" value="Tissue_fac"/>
    <property type="match status" value="1"/>
</dbReference>
<dbReference type="Gene3D" id="2.60.40.10">
    <property type="entry name" value="Immunoglobulins"/>
    <property type="match status" value="1"/>
</dbReference>
<dbReference type="InterPro" id="IPR003961">
    <property type="entry name" value="FN3_dom"/>
</dbReference>
<keyword evidence="1" id="KW-0472">Membrane</keyword>
<name>A0A8C5B9X1_GADMO</name>
<dbReference type="PANTHER" id="PTHR20859">
    <property type="entry name" value="INTERFERON/INTERLEUKIN RECEPTOR"/>
    <property type="match status" value="1"/>
</dbReference>
<dbReference type="InterPro" id="IPR050650">
    <property type="entry name" value="Type-II_Cytokine-TF_Rcpt"/>
</dbReference>
<keyword evidence="1" id="KW-1133">Transmembrane helix</keyword>
<evidence type="ECO:0000256" key="1">
    <source>
        <dbReference type="SAM" id="Phobius"/>
    </source>
</evidence>
<evidence type="ECO:0000313" key="6">
    <source>
        <dbReference type="Proteomes" id="UP000694546"/>
    </source>
</evidence>
<feature type="signal peptide" evidence="2">
    <location>
        <begin position="1"/>
        <end position="19"/>
    </location>
</feature>
<organism evidence="5 6">
    <name type="scientific">Gadus morhua</name>
    <name type="common">Atlantic cod</name>
    <dbReference type="NCBI Taxonomy" id="8049"/>
    <lineage>
        <taxon>Eukaryota</taxon>
        <taxon>Metazoa</taxon>
        <taxon>Chordata</taxon>
        <taxon>Craniata</taxon>
        <taxon>Vertebrata</taxon>
        <taxon>Euteleostomi</taxon>
        <taxon>Actinopterygii</taxon>
        <taxon>Neopterygii</taxon>
        <taxon>Teleostei</taxon>
        <taxon>Neoteleostei</taxon>
        <taxon>Acanthomorphata</taxon>
        <taxon>Zeiogadaria</taxon>
        <taxon>Gadariae</taxon>
        <taxon>Gadiformes</taxon>
        <taxon>Gadoidei</taxon>
        <taxon>Gadidae</taxon>
        <taxon>Gadus</taxon>
    </lineage>
</organism>
<keyword evidence="1" id="KW-0812">Transmembrane</keyword>
<dbReference type="InterPro" id="IPR036116">
    <property type="entry name" value="FN3_sf"/>
</dbReference>
<dbReference type="OrthoDB" id="8724082at2759"/>
<evidence type="ECO:0000256" key="2">
    <source>
        <dbReference type="SAM" id="SignalP"/>
    </source>
</evidence>
<dbReference type="SUPFAM" id="SSF49265">
    <property type="entry name" value="Fibronectin type III"/>
    <property type="match status" value="2"/>
</dbReference>
<dbReference type="OMA" id="QWDSPAF"/>
<accession>A0A8C5B9X1</accession>
<reference evidence="5" key="1">
    <citation type="submission" date="2025-08" db="UniProtKB">
        <authorList>
            <consortium name="Ensembl"/>
        </authorList>
    </citation>
    <scope>IDENTIFICATION</scope>
</reference>
<feature type="domain" description="Interferon/interleukin receptor" evidence="4">
    <location>
        <begin position="115"/>
        <end position="213"/>
    </location>
</feature>
<dbReference type="AlphaFoldDB" id="A0A8C5B9X1"/>
<dbReference type="GO" id="GO:0004896">
    <property type="term" value="F:cytokine receptor activity"/>
    <property type="evidence" value="ECO:0007669"/>
    <property type="project" value="TreeGrafter"/>
</dbReference>
<feature type="transmembrane region" description="Helical" evidence="1">
    <location>
        <begin position="221"/>
        <end position="244"/>
    </location>
</feature>
<dbReference type="GeneTree" id="ENSGT00940000158231"/>
<evidence type="ECO:0000259" key="4">
    <source>
        <dbReference type="Pfam" id="PF09294"/>
    </source>
</evidence>